<evidence type="ECO:0000256" key="2">
    <source>
        <dbReference type="ARBA" id="ARBA00023002"/>
    </source>
</evidence>
<evidence type="ECO:0000256" key="1">
    <source>
        <dbReference type="ARBA" id="ARBA00006484"/>
    </source>
</evidence>
<gene>
    <name evidence="4" type="ORF">CHIRRI_LOCUS3030</name>
</gene>
<name>A0A9N9RNP2_9DIPT</name>
<dbReference type="FunFam" id="3.40.50.720:FF:000047">
    <property type="entry name" value="NADP-dependent L-serine/L-allo-threonine dehydrogenase"/>
    <property type="match status" value="1"/>
</dbReference>
<protein>
    <recommendedName>
        <fullName evidence="6">Dehydrogenase</fullName>
    </recommendedName>
</protein>
<dbReference type="GO" id="GO:0016616">
    <property type="term" value="F:oxidoreductase activity, acting on the CH-OH group of donors, NAD or NADP as acceptor"/>
    <property type="evidence" value="ECO:0007669"/>
    <property type="project" value="UniProtKB-ARBA"/>
</dbReference>
<dbReference type="PRINTS" id="PR00081">
    <property type="entry name" value="GDHRDH"/>
</dbReference>
<dbReference type="PANTHER" id="PTHR43115:SF4">
    <property type="entry name" value="DEHYDROGENASE_REDUCTASE SDR FAMILY MEMBER 11"/>
    <property type="match status" value="1"/>
</dbReference>
<comment type="similarity">
    <text evidence="1 3">Belongs to the short-chain dehydrogenases/reductases (SDR) family.</text>
</comment>
<proteinExistence type="inferred from homology"/>
<evidence type="ECO:0008006" key="6">
    <source>
        <dbReference type="Google" id="ProtNLM"/>
    </source>
</evidence>
<reference evidence="4" key="1">
    <citation type="submission" date="2022-01" db="EMBL/GenBank/DDBJ databases">
        <authorList>
            <person name="King R."/>
        </authorList>
    </citation>
    <scope>NUCLEOTIDE SEQUENCE</scope>
</reference>
<organism evidence="4 5">
    <name type="scientific">Chironomus riparius</name>
    <dbReference type="NCBI Taxonomy" id="315576"/>
    <lineage>
        <taxon>Eukaryota</taxon>
        <taxon>Metazoa</taxon>
        <taxon>Ecdysozoa</taxon>
        <taxon>Arthropoda</taxon>
        <taxon>Hexapoda</taxon>
        <taxon>Insecta</taxon>
        <taxon>Pterygota</taxon>
        <taxon>Neoptera</taxon>
        <taxon>Endopterygota</taxon>
        <taxon>Diptera</taxon>
        <taxon>Nematocera</taxon>
        <taxon>Chironomoidea</taxon>
        <taxon>Chironomidae</taxon>
        <taxon>Chironominae</taxon>
        <taxon>Chironomus</taxon>
    </lineage>
</organism>
<dbReference type="OrthoDB" id="7774471at2759"/>
<dbReference type="SUPFAM" id="SSF51735">
    <property type="entry name" value="NAD(P)-binding Rossmann-fold domains"/>
    <property type="match status" value="1"/>
</dbReference>
<reference evidence="4" key="2">
    <citation type="submission" date="2022-10" db="EMBL/GenBank/DDBJ databases">
        <authorList>
            <consortium name="ENA_rothamsted_submissions"/>
            <consortium name="culmorum"/>
            <person name="King R."/>
        </authorList>
    </citation>
    <scope>NUCLEOTIDE SEQUENCE</scope>
</reference>
<keyword evidence="2" id="KW-0560">Oxidoreductase</keyword>
<dbReference type="Gene3D" id="3.40.50.720">
    <property type="entry name" value="NAD(P)-binding Rossmann-like Domain"/>
    <property type="match status" value="1"/>
</dbReference>
<dbReference type="PRINTS" id="PR00080">
    <property type="entry name" value="SDRFAMILY"/>
</dbReference>
<keyword evidence="5" id="KW-1185">Reference proteome</keyword>
<dbReference type="InterPro" id="IPR002347">
    <property type="entry name" value="SDR_fam"/>
</dbReference>
<dbReference type="InterPro" id="IPR036291">
    <property type="entry name" value="NAD(P)-bd_dom_sf"/>
</dbReference>
<dbReference type="AlphaFoldDB" id="A0A9N9RNP2"/>
<accession>A0A9N9RNP2</accession>
<dbReference type="Proteomes" id="UP001153620">
    <property type="component" value="Chromosome 1"/>
</dbReference>
<dbReference type="PANTHER" id="PTHR43115">
    <property type="entry name" value="DEHYDROGENASE/REDUCTASE SDR FAMILY MEMBER 11"/>
    <property type="match status" value="1"/>
</dbReference>
<dbReference type="EMBL" id="OU895877">
    <property type="protein sequence ID" value="CAG9800079.1"/>
    <property type="molecule type" value="Genomic_DNA"/>
</dbReference>
<dbReference type="Pfam" id="PF00106">
    <property type="entry name" value="adh_short"/>
    <property type="match status" value="1"/>
</dbReference>
<evidence type="ECO:0000313" key="5">
    <source>
        <dbReference type="Proteomes" id="UP001153620"/>
    </source>
</evidence>
<evidence type="ECO:0000256" key="3">
    <source>
        <dbReference type="RuleBase" id="RU000363"/>
    </source>
</evidence>
<evidence type="ECO:0000313" key="4">
    <source>
        <dbReference type="EMBL" id="CAG9800079.1"/>
    </source>
</evidence>
<sequence length="257" mass="28342">MDKWKGKVAVVTGASAGIGSEIVKDFAKNGIVVVALARRASRIEENVKDFPAEYGKVHARSCDVTSLESIKETFAWIEEQLGSVNILVNNAGIGRKATILTENSEVDKQFADIINTNFTGLVHVTRHAYLLMKKSDDYSMIININSVAGHKVPFFSDGQQSNVYHGTKHAITATTEILRQELIALKNDKIRVSSLSPGVVQTDFFTTGKFLPEDVRMKDHAPALDPSDISNVITYLLQLPYHVNITEVTVRPVLEAF</sequence>